<keyword evidence="2" id="KW-0732">Signal</keyword>
<dbReference type="Proteomes" id="UP001611251">
    <property type="component" value="Unassembled WGS sequence"/>
</dbReference>
<keyword evidence="1" id="KW-0175">Coiled coil</keyword>
<dbReference type="RefSeq" id="WP_397212806.1">
    <property type="nucleotide sequence ID" value="NZ_JBGFSN010000004.1"/>
</dbReference>
<feature type="chain" id="PRO_5046009511" evidence="2">
    <location>
        <begin position="27"/>
        <end position="189"/>
    </location>
</feature>
<sequence>MIRTVWAPVALSLLVLSGCSSTPASPKVKQLHQEVSQLNQEMRQLTSQATALEQQNLLNSHSEQGAWLLPQANSAVVLQTQLGELRLSLTQVESEASGTRANLNVRAAGEQPLPALTASVEWGELDAASGKPLSAGTLSQTITVPATLLPKSSIIVPLRLSGLTPGELGFVRVHDVVAKSSAAPESTKP</sequence>
<dbReference type="Gene3D" id="2.60.40.1620">
    <property type="entry name" value="Lipoprotein YajI-like"/>
    <property type="match status" value="1"/>
</dbReference>
<dbReference type="EMBL" id="JBGFSN010000004">
    <property type="protein sequence ID" value="MFH8133653.1"/>
    <property type="molecule type" value="Genomic_DNA"/>
</dbReference>
<evidence type="ECO:0000313" key="5">
    <source>
        <dbReference type="Proteomes" id="UP001611251"/>
    </source>
</evidence>
<dbReference type="NCBIfam" id="NF008575">
    <property type="entry name" value="PRK11530.1"/>
    <property type="match status" value="1"/>
</dbReference>
<feature type="signal peptide" evidence="2">
    <location>
        <begin position="1"/>
        <end position="26"/>
    </location>
</feature>
<feature type="domain" description="DUF3251" evidence="3">
    <location>
        <begin position="27"/>
        <end position="178"/>
    </location>
</feature>
<evidence type="ECO:0000313" key="4">
    <source>
        <dbReference type="EMBL" id="MFH8133653.1"/>
    </source>
</evidence>
<gene>
    <name evidence="4" type="ORF">ABU178_05595</name>
</gene>
<accession>A0ABW7PTN0</accession>
<dbReference type="InterPro" id="IPR037125">
    <property type="entry name" value="YajI-like_sf"/>
</dbReference>
<dbReference type="Pfam" id="PF11622">
    <property type="entry name" value="DUF3251"/>
    <property type="match status" value="1"/>
</dbReference>
<dbReference type="InterPro" id="IPR021658">
    <property type="entry name" value="DUF3251"/>
</dbReference>
<dbReference type="PROSITE" id="PS51257">
    <property type="entry name" value="PROKAR_LIPOPROTEIN"/>
    <property type="match status" value="1"/>
</dbReference>
<evidence type="ECO:0000256" key="1">
    <source>
        <dbReference type="SAM" id="Coils"/>
    </source>
</evidence>
<feature type="coiled-coil region" evidence="1">
    <location>
        <begin position="28"/>
        <end position="55"/>
    </location>
</feature>
<protein>
    <submittedName>
        <fullName evidence="4">DUF3251 domain-containing protein</fullName>
    </submittedName>
</protein>
<reference evidence="4 5" key="1">
    <citation type="submission" date="2024-08" db="EMBL/GenBank/DDBJ databases">
        <title>Pantoea ronii - a newly identified human opportunistic pathogen.</title>
        <authorList>
            <person name="Keidar-Friedman D."/>
            <person name="Sorek N."/>
            <person name="Leshin-Carmel D."/>
            <person name="Tsur A."/>
            <person name="Amsalem M."/>
            <person name="Tolkach D."/>
            <person name="Brosh-Nissimov T."/>
        </authorList>
    </citation>
    <scope>NUCLEOTIDE SEQUENCE [LARGE SCALE GENOMIC DNA]</scope>
    <source>
        <strain evidence="4 5">AA23256</strain>
    </source>
</reference>
<keyword evidence="5" id="KW-1185">Reference proteome</keyword>
<name>A0ABW7PTN0_9GAMM</name>
<evidence type="ECO:0000259" key="3">
    <source>
        <dbReference type="Pfam" id="PF11622"/>
    </source>
</evidence>
<organism evidence="4 5">
    <name type="scientific">Pantoea osteomyelitidis</name>
    <dbReference type="NCBI Taxonomy" id="3230026"/>
    <lineage>
        <taxon>Bacteria</taxon>
        <taxon>Pseudomonadati</taxon>
        <taxon>Pseudomonadota</taxon>
        <taxon>Gammaproteobacteria</taxon>
        <taxon>Enterobacterales</taxon>
        <taxon>Erwiniaceae</taxon>
        <taxon>Pantoea</taxon>
    </lineage>
</organism>
<proteinExistence type="predicted"/>
<evidence type="ECO:0000256" key="2">
    <source>
        <dbReference type="SAM" id="SignalP"/>
    </source>
</evidence>
<comment type="caution">
    <text evidence="4">The sequence shown here is derived from an EMBL/GenBank/DDBJ whole genome shotgun (WGS) entry which is preliminary data.</text>
</comment>